<dbReference type="AlphaFoldDB" id="A0A2P7MWS8"/>
<accession>A0A2P7MWS8</accession>
<gene>
    <name evidence="2" type="ORF">C7K55_06555</name>
</gene>
<name>A0A2P7MWS8_9CYAN</name>
<evidence type="ECO:0000313" key="2">
    <source>
        <dbReference type="EMBL" id="PSJ05696.1"/>
    </source>
</evidence>
<dbReference type="PANTHER" id="PTHR34595">
    <property type="entry name" value="BLR5612 PROTEIN"/>
    <property type="match status" value="1"/>
</dbReference>
<dbReference type="InterPro" id="IPR051680">
    <property type="entry name" value="ATP-dep_Glu-Cys_Ligase-2"/>
</dbReference>
<protein>
    <submittedName>
        <fullName evidence="2">Alpha-E domain-containing protein</fullName>
    </submittedName>
</protein>
<proteinExistence type="predicted"/>
<dbReference type="Proteomes" id="UP000243002">
    <property type="component" value="Unassembled WGS sequence"/>
</dbReference>
<dbReference type="PANTHER" id="PTHR34595:SF7">
    <property type="entry name" value="SLL1039 PROTEIN"/>
    <property type="match status" value="1"/>
</dbReference>
<dbReference type="EMBL" id="PXXO01000006">
    <property type="protein sequence ID" value="PSJ05696.1"/>
    <property type="molecule type" value="Genomic_DNA"/>
</dbReference>
<dbReference type="RefSeq" id="WP_106502630.1">
    <property type="nucleotide sequence ID" value="NZ_PXXO01000006.1"/>
</dbReference>
<keyword evidence="3" id="KW-1185">Reference proteome</keyword>
<organism evidence="2 3">
    <name type="scientific">Cyanobium usitatum str. Tous</name>
    <dbReference type="NCBI Taxonomy" id="2116684"/>
    <lineage>
        <taxon>Bacteria</taxon>
        <taxon>Bacillati</taxon>
        <taxon>Cyanobacteriota</taxon>
        <taxon>Cyanophyceae</taxon>
        <taxon>Synechococcales</taxon>
        <taxon>Prochlorococcaceae</taxon>
        <taxon>Cyanobium</taxon>
    </lineage>
</organism>
<dbReference type="InterPro" id="IPR007296">
    <property type="entry name" value="DUF403"/>
</dbReference>
<dbReference type="OrthoDB" id="9803532at2"/>
<evidence type="ECO:0000259" key="1">
    <source>
        <dbReference type="Pfam" id="PF04168"/>
    </source>
</evidence>
<evidence type="ECO:0000313" key="3">
    <source>
        <dbReference type="Proteomes" id="UP000243002"/>
    </source>
</evidence>
<reference evidence="2 3" key="1">
    <citation type="journal article" date="2018" name="Environ. Microbiol.">
        <title>Ecological and genomic features of two widespread freshwater picocyanobacteria.</title>
        <authorList>
            <person name="Cabello-Yeves P.J."/>
            <person name="Picazo A."/>
            <person name="Camacho A."/>
            <person name="Callieri C."/>
            <person name="Rosselli R."/>
            <person name="Roda-Garcia J.J."/>
            <person name="Coutinho F.H."/>
            <person name="Rodriguez-Valera F."/>
        </authorList>
    </citation>
    <scope>NUCLEOTIDE SEQUENCE [LARGE SCALE GENOMIC DNA]</scope>
    <source>
        <strain evidence="2 3">Tous</strain>
    </source>
</reference>
<feature type="domain" description="DUF403" evidence="1">
    <location>
        <begin position="1"/>
        <end position="310"/>
    </location>
</feature>
<dbReference type="Pfam" id="PF04168">
    <property type="entry name" value="Alpha-E"/>
    <property type="match status" value="1"/>
</dbReference>
<sequence>MLSRVADSLYWINRYVERAENISRFVEVSEAMALDCPPGSAEPWLPLVDASGDRELFDRLYPEGRPEQVVEFLVRAEANPNSVVNCIAISRENARQIRDVITTEMWEQLNDIYWTLFDNKWFWGQPPQEQLRDIRRACQLFYGITDATLSRDLSWQFSRLGRVLERAEKTTRILDVKYFLLLPSPDEVGGVLDELQWISLLRSAGAYQMFRQSRQQAIEPKAVASFLLLDPIFPRSVRYCLERIHETLRIVRGQAVPGAPDELECLSGLTLARWSYSRIDELIAGGLHESIDGLQSDLNRLHDLIEQRYFIADHACVPA</sequence>
<comment type="caution">
    <text evidence="2">The sequence shown here is derived from an EMBL/GenBank/DDBJ whole genome shotgun (WGS) entry which is preliminary data.</text>
</comment>